<proteinExistence type="inferred from homology"/>
<dbReference type="RefSeq" id="WP_168876010.1">
    <property type="nucleotide sequence ID" value="NZ_JABAIM010000001.1"/>
</dbReference>
<dbReference type="InterPro" id="IPR023065">
    <property type="entry name" value="Uncharacterised_ApaG"/>
</dbReference>
<dbReference type="HAMAP" id="MF_00791">
    <property type="entry name" value="ApaG"/>
    <property type="match status" value="1"/>
</dbReference>
<evidence type="ECO:0000313" key="5">
    <source>
        <dbReference type="Proteomes" id="UP000587991"/>
    </source>
</evidence>
<dbReference type="Proteomes" id="UP000587991">
    <property type="component" value="Unassembled WGS sequence"/>
</dbReference>
<evidence type="ECO:0000313" key="4">
    <source>
        <dbReference type="EMBL" id="NLR74393.1"/>
    </source>
</evidence>
<dbReference type="NCBIfam" id="NF003967">
    <property type="entry name" value="PRK05461.1"/>
    <property type="match status" value="1"/>
</dbReference>
<dbReference type="PROSITE" id="PS51087">
    <property type="entry name" value="APAG"/>
    <property type="match status" value="1"/>
</dbReference>
<dbReference type="Gene3D" id="2.60.40.1470">
    <property type="entry name" value="ApaG domain"/>
    <property type="match status" value="1"/>
</dbReference>
<keyword evidence="5" id="KW-1185">Reference proteome</keyword>
<protein>
    <recommendedName>
        <fullName evidence="1 2">Protein ApaG</fullName>
    </recommendedName>
</protein>
<feature type="domain" description="ApaG" evidence="3">
    <location>
        <begin position="3"/>
        <end position="127"/>
    </location>
</feature>
<dbReference type="EMBL" id="JABAIM010000001">
    <property type="protein sequence ID" value="NLR74393.1"/>
    <property type="molecule type" value="Genomic_DNA"/>
</dbReference>
<dbReference type="AlphaFoldDB" id="A0A847S3L5"/>
<name>A0A847S3L5_9NEIS</name>
<dbReference type="InterPro" id="IPR036767">
    <property type="entry name" value="ApaG_sf"/>
</dbReference>
<evidence type="ECO:0000259" key="3">
    <source>
        <dbReference type="PROSITE" id="PS51087"/>
    </source>
</evidence>
<evidence type="ECO:0000256" key="1">
    <source>
        <dbReference type="ARBA" id="ARBA00017693"/>
    </source>
</evidence>
<accession>A0A847S3L5</accession>
<gene>
    <name evidence="2 4" type="primary">apaG</name>
    <name evidence="4" type="ORF">HF682_04395</name>
</gene>
<dbReference type="Pfam" id="PF04379">
    <property type="entry name" value="DUF525"/>
    <property type="match status" value="1"/>
</dbReference>
<dbReference type="PANTHER" id="PTHR14289:SF16">
    <property type="entry name" value="POLYMERASE DELTA-INTERACTING PROTEIN 2"/>
    <property type="match status" value="1"/>
</dbReference>
<comment type="caution">
    <text evidence="4">The sequence shown here is derived from an EMBL/GenBank/DDBJ whole genome shotgun (WGS) entry which is preliminary data.</text>
</comment>
<dbReference type="InterPro" id="IPR007474">
    <property type="entry name" value="ApaG_domain"/>
</dbReference>
<organism evidence="4 5">
    <name type="scientific">Leeia aquatica</name>
    <dbReference type="NCBI Taxonomy" id="2725557"/>
    <lineage>
        <taxon>Bacteria</taxon>
        <taxon>Pseudomonadati</taxon>
        <taxon>Pseudomonadota</taxon>
        <taxon>Betaproteobacteria</taxon>
        <taxon>Neisseriales</taxon>
        <taxon>Leeiaceae</taxon>
        <taxon>Leeia</taxon>
    </lineage>
</organism>
<reference evidence="4 5" key="1">
    <citation type="submission" date="2020-04" db="EMBL/GenBank/DDBJ databases">
        <title>Draft genome of Leeia sp. IMCC25680.</title>
        <authorList>
            <person name="Song J."/>
            <person name="Cho J.-C."/>
        </authorList>
    </citation>
    <scope>NUCLEOTIDE SEQUENCE [LARGE SCALE GENOMIC DNA]</scope>
    <source>
        <strain evidence="4 5">IMCC25680</strain>
    </source>
</reference>
<evidence type="ECO:0000256" key="2">
    <source>
        <dbReference type="HAMAP-Rule" id="MF_00791"/>
    </source>
</evidence>
<sequence>MADDSSYAIEVTVRPEYLEDQSDPAQDRYLFAYYITIRNVGSVGAKLISRHWVITDGHMKVEEVRGAGVVGEQPHLDPGQSFEYNSGCALATPVGTMHGSYQMLADDGTHFEAEIASFTLSIPRTLH</sequence>
<dbReference type="GO" id="GO:0070987">
    <property type="term" value="P:error-free translesion synthesis"/>
    <property type="evidence" value="ECO:0007669"/>
    <property type="project" value="TreeGrafter"/>
</dbReference>
<dbReference type="SUPFAM" id="SSF110069">
    <property type="entry name" value="ApaG-like"/>
    <property type="match status" value="1"/>
</dbReference>
<dbReference type="PANTHER" id="PTHR14289">
    <property type="entry name" value="F-BOX ONLY PROTEIN 3"/>
    <property type="match status" value="1"/>
</dbReference>